<dbReference type="STRING" id="501024.RTCCBAU85039_0647"/>
<organism evidence="6 8">
    <name type="scientific">Rhizobium tibeticum</name>
    <dbReference type="NCBI Taxonomy" id="501024"/>
    <lineage>
        <taxon>Bacteria</taxon>
        <taxon>Pseudomonadati</taxon>
        <taxon>Pseudomonadota</taxon>
        <taxon>Alphaproteobacteria</taxon>
        <taxon>Hyphomicrobiales</taxon>
        <taxon>Rhizobiaceae</taxon>
        <taxon>Rhizobium/Agrobacterium group</taxon>
        <taxon>Rhizobium</taxon>
    </lineage>
</organism>
<dbReference type="SMART" id="SM00996">
    <property type="entry name" value="AdoHcyase"/>
    <property type="match status" value="1"/>
</dbReference>
<evidence type="ECO:0000256" key="3">
    <source>
        <dbReference type="ARBA" id="ARBA00022563"/>
    </source>
</evidence>
<dbReference type="PANTHER" id="PTHR23420:SF0">
    <property type="entry name" value="ADENOSYLHOMOCYSTEINASE"/>
    <property type="match status" value="1"/>
</dbReference>
<dbReference type="EC" id="3.3.1.1" evidence="6"/>
<dbReference type="GO" id="GO:0033353">
    <property type="term" value="P:S-adenosylmethionine cycle"/>
    <property type="evidence" value="ECO:0007669"/>
    <property type="project" value="TreeGrafter"/>
</dbReference>
<dbReference type="SUPFAM" id="SSF52283">
    <property type="entry name" value="Formate/glycerate dehydrogenase catalytic domain-like"/>
    <property type="match status" value="1"/>
</dbReference>
<reference evidence="7 9" key="3">
    <citation type="submission" date="2016-10" db="EMBL/GenBank/DDBJ databases">
        <authorList>
            <person name="Varghese N."/>
            <person name="Submissions S."/>
        </authorList>
    </citation>
    <scope>NUCLEOTIDE SEQUENCE [LARGE SCALE GENOMIC DNA]</scope>
    <source>
        <strain evidence="7 9">CGMCC 1.7071</strain>
    </source>
</reference>
<keyword evidence="9" id="KW-1185">Reference proteome</keyword>
<dbReference type="SMART" id="SM00997">
    <property type="entry name" value="AdoHcyase_NAD"/>
    <property type="match status" value="1"/>
</dbReference>
<evidence type="ECO:0000313" key="7">
    <source>
        <dbReference type="EMBL" id="SEM95573.1"/>
    </source>
</evidence>
<dbReference type="GO" id="GO:0006730">
    <property type="term" value="P:one-carbon metabolic process"/>
    <property type="evidence" value="ECO:0007669"/>
    <property type="project" value="UniProtKB-KW"/>
</dbReference>
<reference evidence="8" key="1">
    <citation type="submission" date="2016-10" db="EMBL/GenBank/DDBJ databases">
        <authorList>
            <person name="Wibberg D."/>
        </authorList>
    </citation>
    <scope>NUCLEOTIDE SEQUENCE [LARGE SCALE GENOMIC DNA]</scope>
</reference>
<dbReference type="InterPro" id="IPR036291">
    <property type="entry name" value="NAD(P)-bd_dom_sf"/>
</dbReference>
<dbReference type="PANTHER" id="PTHR23420">
    <property type="entry name" value="ADENOSYLHOMOCYSTEINASE"/>
    <property type="match status" value="1"/>
</dbReference>
<dbReference type="InterPro" id="IPR000043">
    <property type="entry name" value="Adenosylhomocysteinase-like"/>
</dbReference>
<name>A0A1H8CKB8_9HYPH</name>
<evidence type="ECO:0000256" key="4">
    <source>
        <dbReference type="ARBA" id="ARBA00023027"/>
    </source>
</evidence>
<keyword evidence="4" id="KW-0520">NAD</keyword>
<dbReference type="SUPFAM" id="SSF51735">
    <property type="entry name" value="NAD(P)-binding Rossmann-fold domains"/>
    <property type="match status" value="1"/>
</dbReference>
<dbReference type="Gene3D" id="3.40.50.1480">
    <property type="entry name" value="Adenosylhomocysteinase-like"/>
    <property type="match status" value="1"/>
</dbReference>
<proteinExistence type="inferred from homology"/>
<evidence type="ECO:0000256" key="1">
    <source>
        <dbReference type="ARBA" id="ARBA00001911"/>
    </source>
</evidence>
<keyword evidence="3" id="KW-0554">One-carbon metabolism</keyword>
<evidence type="ECO:0000313" key="9">
    <source>
        <dbReference type="Proteomes" id="UP000198939"/>
    </source>
</evidence>
<dbReference type="RefSeq" id="WP_072370771.1">
    <property type="nucleotide sequence ID" value="NZ_FNXB01000002.1"/>
</dbReference>
<dbReference type="Gene3D" id="3.40.50.720">
    <property type="entry name" value="NAD(P)-binding Rossmann-like Domain"/>
    <property type="match status" value="1"/>
</dbReference>
<dbReference type="NCBIfam" id="NF004005">
    <property type="entry name" value="PRK05476.2-3"/>
    <property type="match status" value="1"/>
</dbReference>
<protein>
    <submittedName>
        <fullName evidence="6">Adenosylhomocysteinase</fullName>
        <ecNumber evidence="6">3.3.1.1</ecNumber>
    </submittedName>
</protein>
<dbReference type="EMBL" id="FOCV01000001">
    <property type="protein sequence ID" value="SEM95573.1"/>
    <property type="molecule type" value="Genomic_DNA"/>
</dbReference>
<dbReference type="EMBL" id="FNXB01000002">
    <property type="protein sequence ID" value="SEH48230.1"/>
    <property type="molecule type" value="Genomic_DNA"/>
</dbReference>
<evidence type="ECO:0000313" key="8">
    <source>
        <dbReference type="Proteomes" id="UP000183063"/>
    </source>
</evidence>
<dbReference type="Pfam" id="PF05221">
    <property type="entry name" value="AdoHcyase"/>
    <property type="match status" value="1"/>
</dbReference>
<dbReference type="AlphaFoldDB" id="A0A1H8CKB8"/>
<dbReference type="GO" id="GO:0005829">
    <property type="term" value="C:cytosol"/>
    <property type="evidence" value="ECO:0007669"/>
    <property type="project" value="TreeGrafter"/>
</dbReference>
<comment type="similarity">
    <text evidence="2">Belongs to the adenosylhomocysteinase family.</text>
</comment>
<evidence type="ECO:0000256" key="2">
    <source>
        <dbReference type="ARBA" id="ARBA00007122"/>
    </source>
</evidence>
<gene>
    <name evidence="6" type="primary">ahcY_2</name>
    <name evidence="6" type="ORF">RTCCBAU85039_0647</name>
    <name evidence="7" type="ORF">SAMN05216228_1001199</name>
</gene>
<comment type="cofactor">
    <cofactor evidence="1">
        <name>NAD(+)</name>
        <dbReference type="ChEBI" id="CHEBI:57540"/>
    </cofactor>
</comment>
<dbReference type="InterPro" id="IPR042172">
    <property type="entry name" value="Adenosylhomocyst_ase-like_sf"/>
</dbReference>
<dbReference type="Proteomes" id="UP000198939">
    <property type="component" value="Unassembled WGS sequence"/>
</dbReference>
<dbReference type="Pfam" id="PF00670">
    <property type="entry name" value="AdoHcyase_NAD"/>
    <property type="match status" value="1"/>
</dbReference>
<dbReference type="OrthoDB" id="9802717at2"/>
<evidence type="ECO:0000313" key="6">
    <source>
        <dbReference type="EMBL" id="SEH48230.1"/>
    </source>
</evidence>
<dbReference type="InterPro" id="IPR015878">
    <property type="entry name" value="Ado_hCys_hydrolase_NAD-bd"/>
</dbReference>
<dbReference type="GO" id="GO:0004013">
    <property type="term" value="F:adenosylhomocysteinase activity"/>
    <property type="evidence" value="ECO:0007669"/>
    <property type="project" value="TreeGrafter"/>
</dbReference>
<dbReference type="InterPro" id="IPR020082">
    <property type="entry name" value="S-Ado-L-homoCys_hydrolase_CS"/>
</dbReference>
<dbReference type="Proteomes" id="UP000183063">
    <property type="component" value="Unassembled WGS sequence"/>
</dbReference>
<evidence type="ECO:0000259" key="5">
    <source>
        <dbReference type="SMART" id="SM00997"/>
    </source>
</evidence>
<accession>A0A1H8CKB8</accession>
<reference evidence="6" key="2">
    <citation type="submission" date="2016-10" db="EMBL/GenBank/DDBJ databases">
        <authorList>
            <person name="de Groot N.N."/>
        </authorList>
    </citation>
    <scope>NUCLEOTIDE SEQUENCE [LARGE SCALE GENOMIC DNA]</scope>
    <source>
        <strain evidence="6">CCBAU85039</strain>
    </source>
</reference>
<dbReference type="PROSITE" id="PS00739">
    <property type="entry name" value="ADOHCYASE_2"/>
    <property type="match status" value="1"/>
</dbReference>
<feature type="domain" description="S-adenosyl-L-homocysteine hydrolase NAD binding" evidence="5">
    <location>
        <begin position="168"/>
        <end position="332"/>
    </location>
</feature>
<keyword evidence="6" id="KW-0378">Hydrolase</keyword>
<sequence>MQRDATRIEWIGNSCRLLKATAAEFAKTQPFGGLTIGTGIHLEPKTVALLMTLRAGGARLVCTGNLNTTQPSTVEFLRSQRITVFATETTDPVTHHKSLEAVVAEKPDLLLDNGGDLFTIAAESPYAGLLGGTEETTSGCTRLLPLREKLGMPILIINDSPIKQFAENRHAVGQSLFESYMRFTNRSTNGKRVTVFGYGACGKGTAACFRNAFSSVSVVDIDPVTALEANLDGFSTPLRGEAISSADVLITVTGVAGIVTAADLPLIKDGAILMNGGHFPHEIDVAAFRQHPDVVRIDRYEADRIESLHLKDGRCFHILGGGHMANLAGPRPLGNSVESMDLGFTLQARCLERVARREVGAESCIVPVPKDIDAMVASAYLDLVRSESAANMRRTS</sequence>